<dbReference type="InterPro" id="IPR053157">
    <property type="entry name" value="Sterol_Uptake_Regulator"/>
</dbReference>
<evidence type="ECO:0000313" key="3">
    <source>
        <dbReference type="Proteomes" id="UP000503462"/>
    </source>
</evidence>
<sequence>MSRIFNVSYLLQTMLGVSALHLSLEASDKASLYKHAATVLQSQALEEFNTGVLDNVNAENVLDVLLFQHLTALHVFCDTFTSLYVDFGEFLDKLVGCIQLLRGVNSVVQSWWQVLSRTELGVVMEKSDAHQNSPHKDGEECLPLFAMLDGADLSAQSIETCRSSARQLQSYFDAENDLDEQAMSSTNMLFAWLITASPEYTILLQQRRPEALVILAFYAILLHRRRESWAVANSGRNLLRQIKEYLGNTWRSCLAWPCSMISAVDDDVTSAGVLDWAKV</sequence>
<name>A0A6H0XTS1_9PEZI</name>
<dbReference type="AlphaFoldDB" id="A0A6H0XTS1"/>
<dbReference type="GO" id="GO:0001228">
    <property type="term" value="F:DNA-binding transcription activator activity, RNA polymerase II-specific"/>
    <property type="evidence" value="ECO:0007669"/>
    <property type="project" value="TreeGrafter"/>
</dbReference>
<feature type="signal peptide" evidence="1">
    <location>
        <begin position="1"/>
        <end position="19"/>
    </location>
</feature>
<protein>
    <recommendedName>
        <fullName evidence="4">C6 transcription factor</fullName>
    </recommendedName>
</protein>
<keyword evidence="1" id="KW-0732">Signal</keyword>
<dbReference type="Proteomes" id="UP000503462">
    <property type="component" value="Chromosome 2"/>
</dbReference>
<accession>A0A6H0XTS1</accession>
<organism evidence="2 3">
    <name type="scientific">Peltaster fructicola</name>
    <dbReference type="NCBI Taxonomy" id="286661"/>
    <lineage>
        <taxon>Eukaryota</taxon>
        <taxon>Fungi</taxon>
        <taxon>Dikarya</taxon>
        <taxon>Ascomycota</taxon>
        <taxon>Pezizomycotina</taxon>
        <taxon>Dothideomycetes</taxon>
        <taxon>Dothideomycetes incertae sedis</taxon>
        <taxon>Peltaster</taxon>
    </lineage>
</organism>
<dbReference type="OrthoDB" id="4937900at2759"/>
<feature type="chain" id="PRO_5026015112" description="C6 transcription factor" evidence="1">
    <location>
        <begin position="20"/>
        <end position="279"/>
    </location>
</feature>
<evidence type="ECO:0008006" key="4">
    <source>
        <dbReference type="Google" id="ProtNLM"/>
    </source>
</evidence>
<keyword evidence="3" id="KW-1185">Reference proteome</keyword>
<dbReference type="EMBL" id="CP051140">
    <property type="protein sequence ID" value="QIW98133.1"/>
    <property type="molecule type" value="Genomic_DNA"/>
</dbReference>
<evidence type="ECO:0000256" key="1">
    <source>
        <dbReference type="SAM" id="SignalP"/>
    </source>
</evidence>
<gene>
    <name evidence="2" type="ORF">AMS68_003651</name>
</gene>
<proteinExistence type="predicted"/>
<dbReference type="PANTHER" id="PTHR47784">
    <property type="entry name" value="STEROL UPTAKE CONTROL PROTEIN 2"/>
    <property type="match status" value="1"/>
</dbReference>
<dbReference type="PANTHER" id="PTHR47784:SF4">
    <property type="entry name" value="ZN(II)2CYS6 TRANSCRIPTION FACTOR (EUROFUNG)"/>
    <property type="match status" value="1"/>
</dbReference>
<reference evidence="2 3" key="1">
    <citation type="journal article" date="2016" name="Sci. Rep.">
        <title>Peltaster fructicola genome reveals evolution from an invasive phytopathogen to an ectophytic parasite.</title>
        <authorList>
            <person name="Xu C."/>
            <person name="Chen H."/>
            <person name="Gleason M.L."/>
            <person name="Xu J.R."/>
            <person name="Liu H."/>
            <person name="Zhang R."/>
            <person name="Sun G."/>
        </authorList>
    </citation>
    <scope>NUCLEOTIDE SEQUENCE [LARGE SCALE GENOMIC DNA]</scope>
    <source>
        <strain evidence="2 3">LNHT1506</strain>
    </source>
</reference>
<evidence type="ECO:0000313" key="2">
    <source>
        <dbReference type="EMBL" id="QIW98133.1"/>
    </source>
</evidence>